<dbReference type="RefSeq" id="WP_144229551.1">
    <property type="nucleotide sequence ID" value="NZ_CBCRVV010000018.1"/>
</dbReference>
<dbReference type="InterPro" id="IPR023151">
    <property type="entry name" value="PEP_util_CS"/>
</dbReference>
<keyword evidence="10 17" id="KW-0808">Transferase</keyword>
<dbReference type="PRINTS" id="PR00107">
    <property type="entry name" value="PHOSPHOCPHPR"/>
</dbReference>
<reference evidence="17 18" key="1">
    <citation type="submission" date="2019-07" db="EMBL/GenBank/DDBJ databases">
        <title>Description of 53C-WASEF.</title>
        <authorList>
            <person name="Pitt A."/>
            <person name="Hahn M.W."/>
        </authorList>
    </citation>
    <scope>NUCLEOTIDE SEQUENCE [LARGE SCALE GENOMIC DNA]</scope>
    <source>
        <strain evidence="17 18">53C-WASEF</strain>
    </source>
</reference>
<dbReference type="NCBIfam" id="TIGR01003">
    <property type="entry name" value="PTS_HPr_family"/>
    <property type="match status" value="1"/>
</dbReference>
<keyword evidence="12" id="KW-0479">Metal-binding</keyword>
<feature type="domain" description="HPr" evidence="16">
    <location>
        <begin position="168"/>
        <end position="255"/>
    </location>
</feature>
<gene>
    <name evidence="17" type="primary">ptsP</name>
    <name evidence="17" type="ORF">FPL22_07915</name>
</gene>
<evidence type="ECO:0000259" key="15">
    <source>
        <dbReference type="PROSITE" id="PS51094"/>
    </source>
</evidence>
<comment type="catalytic activity">
    <reaction evidence="1">
        <text>L-histidyl-[protein] + phosphoenolpyruvate = N(pros)-phospho-L-histidyl-[protein] + pyruvate</text>
        <dbReference type="Rhea" id="RHEA:23880"/>
        <dbReference type="Rhea" id="RHEA-COMP:9745"/>
        <dbReference type="Rhea" id="RHEA-COMP:9746"/>
        <dbReference type="ChEBI" id="CHEBI:15361"/>
        <dbReference type="ChEBI" id="CHEBI:29979"/>
        <dbReference type="ChEBI" id="CHEBI:58702"/>
        <dbReference type="ChEBI" id="CHEBI:64837"/>
        <dbReference type="EC" id="2.7.3.9"/>
    </reaction>
</comment>
<evidence type="ECO:0000256" key="7">
    <source>
        <dbReference type="ARBA" id="ARBA00022490"/>
    </source>
</evidence>
<dbReference type="InterPro" id="IPR015813">
    <property type="entry name" value="Pyrv/PenolPyrv_kinase-like_dom"/>
</dbReference>
<dbReference type="GO" id="GO:0016301">
    <property type="term" value="F:kinase activity"/>
    <property type="evidence" value="ECO:0007669"/>
    <property type="project" value="UniProtKB-KW"/>
</dbReference>
<keyword evidence="7" id="KW-0963">Cytoplasm</keyword>
<dbReference type="PRINTS" id="PR01736">
    <property type="entry name" value="PHPHTRNFRASE"/>
</dbReference>
<dbReference type="PANTHER" id="PTHR46244:SF6">
    <property type="entry name" value="PHOSPHOENOLPYRUVATE-PROTEIN PHOSPHOTRANSFERASE"/>
    <property type="match status" value="1"/>
</dbReference>
<dbReference type="Gene3D" id="3.30.1340.10">
    <property type="entry name" value="HPr-like"/>
    <property type="match status" value="1"/>
</dbReference>
<keyword evidence="17" id="KW-0670">Pyruvate</keyword>
<dbReference type="Proteomes" id="UP000315648">
    <property type="component" value="Unassembled WGS sequence"/>
</dbReference>
<evidence type="ECO:0000256" key="4">
    <source>
        <dbReference type="ARBA" id="ARBA00007837"/>
    </source>
</evidence>
<dbReference type="InterPro" id="IPR002178">
    <property type="entry name" value="PTS_EIIA_type-2_dom"/>
</dbReference>
<dbReference type="PROSITE" id="PS00369">
    <property type="entry name" value="PTS_HPR_HIS"/>
    <property type="match status" value="1"/>
</dbReference>
<dbReference type="OrthoDB" id="9765468at2"/>
<dbReference type="SUPFAM" id="SSF51621">
    <property type="entry name" value="Phosphoenolpyruvate/pyruvate domain"/>
    <property type="match status" value="1"/>
</dbReference>
<dbReference type="SUPFAM" id="SSF52009">
    <property type="entry name" value="Phosphohistidine domain"/>
    <property type="match status" value="1"/>
</dbReference>
<dbReference type="Gene3D" id="3.20.20.60">
    <property type="entry name" value="Phosphoenolpyruvate-binding domains"/>
    <property type="match status" value="1"/>
</dbReference>
<proteinExistence type="inferred from homology"/>
<dbReference type="InterPro" id="IPR036618">
    <property type="entry name" value="PtsI_HPr-bd_sf"/>
</dbReference>
<evidence type="ECO:0000256" key="6">
    <source>
        <dbReference type="ARBA" id="ARBA00022448"/>
    </source>
</evidence>
<evidence type="ECO:0000259" key="16">
    <source>
        <dbReference type="PROSITE" id="PS51350"/>
    </source>
</evidence>
<dbReference type="InterPro" id="IPR040442">
    <property type="entry name" value="Pyrv_kinase-like_dom_sf"/>
</dbReference>
<comment type="caution">
    <text evidence="17">The sequence shown here is derived from an EMBL/GenBank/DDBJ whole genome shotgun (WGS) entry which is preliminary data.</text>
</comment>
<dbReference type="Pfam" id="PF00391">
    <property type="entry name" value="PEP-utilizers"/>
    <property type="match status" value="1"/>
</dbReference>
<dbReference type="PROSITE" id="PS51350">
    <property type="entry name" value="PTS_HPR_DOM"/>
    <property type="match status" value="1"/>
</dbReference>
<dbReference type="PROSITE" id="PS00370">
    <property type="entry name" value="PEP_ENZYMES_PHOS_SITE"/>
    <property type="match status" value="1"/>
</dbReference>
<keyword evidence="11" id="KW-0598">Phosphotransferase system</keyword>
<dbReference type="InterPro" id="IPR000121">
    <property type="entry name" value="PEP_util_C"/>
</dbReference>
<dbReference type="GO" id="GO:0046872">
    <property type="term" value="F:metal ion binding"/>
    <property type="evidence" value="ECO:0007669"/>
    <property type="project" value="UniProtKB-KW"/>
</dbReference>
<dbReference type="CDD" id="cd00211">
    <property type="entry name" value="PTS_IIA_fru"/>
    <property type="match status" value="1"/>
</dbReference>
<comment type="subcellular location">
    <subcellularLocation>
        <location evidence="3">Cytoplasm</location>
    </subcellularLocation>
</comment>
<dbReference type="Pfam" id="PF02896">
    <property type="entry name" value="PEP-utilizers_C"/>
    <property type="match status" value="1"/>
</dbReference>
<dbReference type="InterPro" id="IPR008731">
    <property type="entry name" value="PTS_EIN"/>
</dbReference>
<keyword evidence="18" id="KW-1185">Reference proteome</keyword>
<dbReference type="Gene3D" id="3.40.930.10">
    <property type="entry name" value="Mannitol-specific EII, Chain A"/>
    <property type="match status" value="1"/>
</dbReference>
<dbReference type="SUPFAM" id="SSF47831">
    <property type="entry name" value="Enzyme I of the PEP:sugar phosphotransferase system HPr-binding (sub)domain"/>
    <property type="match status" value="1"/>
</dbReference>
<keyword evidence="9" id="KW-0762">Sugar transport</keyword>
<dbReference type="GO" id="GO:0008965">
    <property type="term" value="F:phosphoenolpyruvate-protein phosphotransferase activity"/>
    <property type="evidence" value="ECO:0007669"/>
    <property type="project" value="UniProtKB-EC"/>
</dbReference>
<evidence type="ECO:0000256" key="9">
    <source>
        <dbReference type="ARBA" id="ARBA00022597"/>
    </source>
</evidence>
<evidence type="ECO:0000313" key="17">
    <source>
        <dbReference type="EMBL" id="TSJ79208.1"/>
    </source>
</evidence>
<evidence type="ECO:0000256" key="13">
    <source>
        <dbReference type="ARBA" id="ARBA00022777"/>
    </source>
</evidence>
<dbReference type="EMBL" id="VMBG01000001">
    <property type="protein sequence ID" value="TSJ79208.1"/>
    <property type="molecule type" value="Genomic_DNA"/>
</dbReference>
<evidence type="ECO:0000256" key="10">
    <source>
        <dbReference type="ARBA" id="ARBA00022679"/>
    </source>
</evidence>
<evidence type="ECO:0000313" key="18">
    <source>
        <dbReference type="Proteomes" id="UP000315648"/>
    </source>
</evidence>
<dbReference type="SUPFAM" id="SSF55594">
    <property type="entry name" value="HPr-like"/>
    <property type="match status" value="1"/>
</dbReference>
<dbReference type="InterPro" id="IPR001020">
    <property type="entry name" value="PTS_HPr_His_P_site"/>
</dbReference>
<dbReference type="SUPFAM" id="SSF55804">
    <property type="entry name" value="Phoshotransferase/anion transport protein"/>
    <property type="match status" value="1"/>
</dbReference>
<evidence type="ECO:0000256" key="8">
    <source>
        <dbReference type="ARBA" id="ARBA00022553"/>
    </source>
</evidence>
<comment type="cofactor">
    <cofactor evidence="2">
        <name>Mg(2+)</name>
        <dbReference type="ChEBI" id="CHEBI:18420"/>
    </cofactor>
</comment>
<keyword evidence="6" id="KW-0813">Transport</keyword>
<keyword evidence="8" id="KW-0597">Phosphoprotein</keyword>
<evidence type="ECO:0000256" key="11">
    <source>
        <dbReference type="ARBA" id="ARBA00022683"/>
    </source>
</evidence>
<name>A0A556QRE7_9BACT</name>
<dbReference type="NCBIfam" id="TIGR01417">
    <property type="entry name" value="PTS_I_fam"/>
    <property type="match status" value="1"/>
</dbReference>
<evidence type="ECO:0000256" key="3">
    <source>
        <dbReference type="ARBA" id="ARBA00004496"/>
    </source>
</evidence>
<dbReference type="GO" id="GO:0009401">
    <property type="term" value="P:phosphoenolpyruvate-dependent sugar phosphotransferase system"/>
    <property type="evidence" value="ECO:0007669"/>
    <property type="project" value="UniProtKB-KW"/>
</dbReference>
<dbReference type="Pfam" id="PF05524">
    <property type="entry name" value="PEP-utilisers_N"/>
    <property type="match status" value="1"/>
</dbReference>
<dbReference type="PROSITE" id="PS00742">
    <property type="entry name" value="PEP_ENZYMES_2"/>
    <property type="match status" value="1"/>
</dbReference>
<evidence type="ECO:0000256" key="12">
    <source>
        <dbReference type="ARBA" id="ARBA00022723"/>
    </source>
</evidence>
<evidence type="ECO:0000256" key="14">
    <source>
        <dbReference type="ARBA" id="ARBA00022842"/>
    </source>
</evidence>
<sequence>MTTTDTSSADLPLTLRTIRLGATVADKAAAIRAAGQLLVDAGYIEPGYIDSMLAREGQANTCLGHGIAIPHGQQKDRTLIKQTGLAVLQIPEGVRWNDTQIVHVVIGIAARGDEHLEILAALTDVLDDDAAAQRLATTTHANDILAALRRGSPSAKPAAAAVEPWAGAVSVDVVLQGHAGLHARPATKFAETAADFSSEIRVIHGDRAANGKAMASLLRLGVESGSTLRIEARGSDADAALAVLREAVESGLGDADELAEATSPVQAWTPPETVTAVIIGTSAAPGMAIAPIFRFRAEMLSVEDTRGEPAAERRRLDKVIAEANAELERLGADAEACPVAAEAEIFKAHQALIADADLHADVVALIEEGHSAPWSWQQVIERRVDEVRRLKNERLAGRAADLRDIGQRVLRLFSGVVSRDPVLPSGKCILVADDLTPSDTARLDPKKILGICTAAGGPTSHTAIIARARGLPAVVGAGSEVLSLADGTLAILDGGAGRLYPHPEEFAVASAKQFQAELAHHQAAADADRFRPAFTTDGHRVEIVANIGHAEEAAAAVEAGAEGVGLLRTEFLFLGRETAPTEEEQFLAYTEMIRALNGLPLIIRTLDIGGDKIVPYLGLAHEENPFLGVRGIRLCLRRPDVFKTQLRAIYRAAATAEAGAVKIMFPMVTTLEDLRSAKKLAEAVRAEIGGPACELGIMVEVPSVVLMAREFAREADFFSVGTNDLTQYALAIDRQHPELGKEADALHPAVLRLIDLTVKAATAEGKWVGVCGGAAGEPLGASILTGLGVAELSMSAPSLAAVKAKLRGTSLKALRALAQRALACSTAAEVRALSK</sequence>
<keyword evidence="13" id="KW-0418">Kinase</keyword>
<organism evidence="17 18">
    <name type="scientific">Rariglobus hedericola</name>
    <dbReference type="NCBI Taxonomy" id="2597822"/>
    <lineage>
        <taxon>Bacteria</taxon>
        <taxon>Pseudomonadati</taxon>
        <taxon>Verrucomicrobiota</taxon>
        <taxon>Opitutia</taxon>
        <taxon>Opitutales</taxon>
        <taxon>Opitutaceae</taxon>
        <taxon>Rariglobus</taxon>
    </lineage>
</organism>
<dbReference type="PANTHER" id="PTHR46244">
    <property type="entry name" value="PHOSPHOENOLPYRUVATE-PROTEIN PHOSPHOTRANSFERASE"/>
    <property type="match status" value="1"/>
</dbReference>
<dbReference type="EC" id="2.7.3.9" evidence="5"/>
<accession>A0A556QRE7</accession>
<dbReference type="InterPro" id="IPR006318">
    <property type="entry name" value="PTS_EI-like"/>
</dbReference>
<dbReference type="Pfam" id="PF00359">
    <property type="entry name" value="PTS_EIIA_2"/>
    <property type="match status" value="1"/>
</dbReference>
<dbReference type="InterPro" id="IPR008279">
    <property type="entry name" value="PEP-util_enz_mobile_dom"/>
</dbReference>
<dbReference type="InterPro" id="IPR050499">
    <property type="entry name" value="PEP-utilizing_PTS_enzyme"/>
</dbReference>
<dbReference type="PROSITE" id="PS51094">
    <property type="entry name" value="PTS_EIIA_TYPE_2"/>
    <property type="match status" value="1"/>
</dbReference>
<dbReference type="Gene3D" id="1.10.274.10">
    <property type="entry name" value="PtsI, HPr-binding domain"/>
    <property type="match status" value="1"/>
</dbReference>
<dbReference type="PROSITE" id="PS00372">
    <property type="entry name" value="PTS_EIIA_TYPE_2_HIS"/>
    <property type="match status" value="1"/>
</dbReference>
<dbReference type="InterPro" id="IPR016152">
    <property type="entry name" value="PTrfase/Anion_transptr"/>
</dbReference>
<keyword evidence="14" id="KW-0460">Magnesium</keyword>
<evidence type="ECO:0000256" key="5">
    <source>
        <dbReference type="ARBA" id="ARBA00012232"/>
    </source>
</evidence>
<dbReference type="InterPro" id="IPR036637">
    <property type="entry name" value="Phosphohistidine_dom_sf"/>
</dbReference>
<evidence type="ECO:0000256" key="2">
    <source>
        <dbReference type="ARBA" id="ARBA00001946"/>
    </source>
</evidence>
<evidence type="ECO:0000256" key="1">
    <source>
        <dbReference type="ARBA" id="ARBA00000683"/>
    </source>
</evidence>
<protein>
    <recommendedName>
        <fullName evidence="5">phosphoenolpyruvate--protein phosphotransferase</fullName>
        <ecNumber evidence="5">2.7.3.9</ecNumber>
    </recommendedName>
</protein>
<dbReference type="GO" id="GO:0005737">
    <property type="term" value="C:cytoplasm"/>
    <property type="evidence" value="ECO:0007669"/>
    <property type="project" value="UniProtKB-SubCell"/>
</dbReference>
<dbReference type="Gene3D" id="3.50.30.10">
    <property type="entry name" value="Phosphohistidine domain"/>
    <property type="match status" value="1"/>
</dbReference>
<feature type="domain" description="PTS EIIA type-2" evidence="15">
    <location>
        <begin position="11"/>
        <end position="151"/>
    </location>
</feature>
<dbReference type="CDD" id="cd00367">
    <property type="entry name" value="PTS-HPr_like"/>
    <property type="match status" value="1"/>
</dbReference>
<dbReference type="AlphaFoldDB" id="A0A556QRE7"/>
<dbReference type="InterPro" id="IPR000032">
    <property type="entry name" value="HPr-like"/>
</dbReference>
<dbReference type="Pfam" id="PF00381">
    <property type="entry name" value="PTS-HPr"/>
    <property type="match status" value="1"/>
</dbReference>
<dbReference type="InterPro" id="IPR018274">
    <property type="entry name" value="PEP_util_AS"/>
</dbReference>
<comment type="similarity">
    <text evidence="4">Belongs to the PEP-utilizing enzyme family.</text>
</comment>
<dbReference type="InterPro" id="IPR035895">
    <property type="entry name" value="HPr-like_sf"/>
</dbReference>